<dbReference type="AlphaFoldDB" id="A0A9D2A7E3"/>
<dbReference type="GO" id="GO:0009378">
    <property type="term" value="F:four-way junction helicase activity"/>
    <property type="evidence" value="ECO:0007669"/>
    <property type="project" value="InterPro"/>
</dbReference>
<dbReference type="InterPro" id="IPR013849">
    <property type="entry name" value="DNA_helicase_Holl-junc_RuvA_I"/>
</dbReference>
<accession>A0A9D2A7E3</accession>
<feature type="region of interest" description="Domain III" evidence="6">
    <location>
        <begin position="155"/>
        <end position="198"/>
    </location>
</feature>
<dbReference type="SUPFAM" id="SSF50249">
    <property type="entry name" value="Nucleic acid-binding proteins"/>
    <property type="match status" value="1"/>
</dbReference>
<dbReference type="InterPro" id="IPR011114">
    <property type="entry name" value="RuvA_C"/>
</dbReference>
<dbReference type="GO" id="GO:0006281">
    <property type="term" value="P:DNA repair"/>
    <property type="evidence" value="ECO:0007669"/>
    <property type="project" value="UniProtKB-UniRule"/>
</dbReference>
<dbReference type="GO" id="GO:0048476">
    <property type="term" value="C:Holliday junction resolvase complex"/>
    <property type="evidence" value="ECO:0007669"/>
    <property type="project" value="UniProtKB-UniRule"/>
</dbReference>
<dbReference type="SUPFAM" id="SSF47781">
    <property type="entry name" value="RuvA domain 2-like"/>
    <property type="match status" value="1"/>
</dbReference>
<dbReference type="GO" id="GO:0009379">
    <property type="term" value="C:Holliday junction helicase complex"/>
    <property type="evidence" value="ECO:0007669"/>
    <property type="project" value="InterPro"/>
</dbReference>
<evidence type="ECO:0000313" key="9">
    <source>
        <dbReference type="Proteomes" id="UP000824132"/>
    </source>
</evidence>
<dbReference type="Gene3D" id="1.10.150.20">
    <property type="entry name" value="5' to 3' exonuclease, C-terminal subdomain"/>
    <property type="match status" value="1"/>
</dbReference>
<dbReference type="SUPFAM" id="SSF46929">
    <property type="entry name" value="DNA helicase RuvA subunit, C-terminal domain"/>
    <property type="match status" value="1"/>
</dbReference>
<evidence type="ECO:0000256" key="3">
    <source>
        <dbReference type="ARBA" id="ARBA00023125"/>
    </source>
</evidence>
<feature type="domain" description="Helix-hairpin-helix DNA-binding motif class 1" evidence="7">
    <location>
        <begin position="72"/>
        <end position="91"/>
    </location>
</feature>
<keyword evidence="2 6" id="KW-0227">DNA damage</keyword>
<comment type="subcellular location">
    <subcellularLocation>
        <location evidence="6">Cytoplasm</location>
    </subcellularLocation>
</comment>
<keyword evidence="5 6" id="KW-0234">DNA repair</keyword>
<keyword evidence="4 6" id="KW-0233">DNA recombination</keyword>
<dbReference type="Pfam" id="PF14520">
    <property type="entry name" value="HHH_5"/>
    <property type="match status" value="1"/>
</dbReference>
<feature type="domain" description="Helix-hairpin-helix DNA-binding motif class 1" evidence="7">
    <location>
        <begin position="107"/>
        <end position="126"/>
    </location>
</feature>
<keyword evidence="1 6" id="KW-0963">Cytoplasm</keyword>
<gene>
    <name evidence="6 8" type="primary">ruvA</name>
    <name evidence="8" type="ORF">H9727_00850</name>
</gene>
<sequence>MLGYIKGRVLHSSDGTVLLENNGIGYEVLCSGAAYAKLVTDGQGEVYTYLQVRDDGISLFGFVSVEEKNMFLKLVSVSGVGPKMGITILSSMNINDIAVAIANSDVKKLTAAKGLGKKTAERIILELREKVAALELPEKAGAKQEPAAEKISDKEEDAVVGLMSLGYTRAESVRAVKRAEEAGAKSMEEIIMTALRSM</sequence>
<evidence type="ECO:0000256" key="2">
    <source>
        <dbReference type="ARBA" id="ARBA00022763"/>
    </source>
</evidence>
<comment type="subunit">
    <text evidence="6">Homotetramer. Forms an RuvA(8)-RuvB(12)-Holliday junction (HJ) complex. HJ DNA is sandwiched between 2 RuvA tetramers; dsDNA enters through RuvA and exits via RuvB. An RuvB hexamer assembles on each DNA strand where it exits the tetramer. Each RuvB hexamer is contacted by two RuvA subunits (via domain III) on 2 adjacent RuvB subunits; this complex drives branch migration. In the full resolvosome a probable DNA-RuvA(4)-RuvB(12)-RuvC(2) complex forms which resolves the HJ.</text>
</comment>
<dbReference type="GO" id="GO:0000400">
    <property type="term" value="F:four-way junction DNA binding"/>
    <property type="evidence" value="ECO:0007669"/>
    <property type="project" value="UniProtKB-UniRule"/>
</dbReference>
<dbReference type="InterPro" id="IPR010994">
    <property type="entry name" value="RuvA_2-like"/>
</dbReference>
<dbReference type="GO" id="GO:0005524">
    <property type="term" value="F:ATP binding"/>
    <property type="evidence" value="ECO:0007669"/>
    <property type="project" value="InterPro"/>
</dbReference>
<evidence type="ECO:0000256" key="6">
    <source>
        <dbReference type="HAMAP-Rule" id="MF_00031"/>
    </source>
</evidence>
<comment type="caution">
    <text evidence="6">Lacks conserved residue(s) required for the propagation of feature annotation.</text>
</comment>
<evidence type="ECO:0000256" key="4">
    <source>
        <dbReference type="ARBA" id="ARBA00023172"/>
    </source>
</evidence>
<dbReference type="InterPro" id="IPR000085">
    <property type="entry name" value="RuvA"/>
</dbReference>
<reference evidence="8" key="2">
    <citation type="submission" date="2021-04" db="EMBL/GenBank/DDBJ databases">
        <authorList>
            <person name="Gilroy R."/>
        </authorList>
    </citation>
    <scope>NUCLEOTIDE SEQUENCE</scope>
    <source>
        <strain evidence="8">CHK187-5294</strain>
    </source>
</reference>
<dbReference type="InterPro" id="IPR012340">
    <property type="entry name" value="NA-bd_OB-fold"/>
</dbReference>
<comment type="similarity">
    <text evidence="6">Belongs to the RuvA family.</text>
</comment>
<dbReference type="Gene3D" id="2.40.50.140">
    <property type="entry name" value="Nucleic acid-binding proteins"/>
    <property type="match status" value="1"/>
</dbReference>
<evidence type="ECO:0000256" key="5">
    <source>
        <dbReference type="ARBA" id="ARBA00023204"/>
    </source>
</evidence>
<dbReference type="CDD" id="cd14332">
    <property type="entry name" value="UBA_RuvA_C"/>
    <property type="match status" value="1"/>
</dbReference>
<reference evidence="8" key="1">
    <citation type="journal article" date="2021" name="PeerJ">
        <title>Extensive microbial diversity within the chicken gut microbiome revealed by metagenomics and culture.</title>
        <authorList>
            <person name="Gilroy R."/>
            <person name="Ravi A."/>
            <person name="Getino M."/>
            <person name="Pursley I."/>
            <person name="Horton D.L."/>
            <person name="Alikhan N.F."/>
            <person name="Baker D."/>
            <person name="Gharbi K."/>
            <person name="Hall N."/>
            <person name="Watson M."/>
            <person name="Adriaenssens E.M."/>
            <person name="Foster-Nyarko E."/>
            <person name="Jarju S."/>
            <person name="Secka A."/>
            <person name="Antonio M."/>
            <person name="Oren A."/>
            <person name="Chaudhuri R.R."/>
            <person name="La Ragione R."/>
            <person name="Hildebrand F."/>
            <person name="Pallen M.J."/>
        </authorList>
    </citation>
    <scope>NUCLEOTIDE SEQUENCE</scope>
    <source>
        <strain evidence="8">CHK187-5294</strain>
    </source>
</reference>
<dbReference type="InterPro" id="IPR036267">
    <property type="entry name" value="RuvA_C_sf"/>
</dbReference>
<dbReference type="NCBIfam" id="TIGR00084">
    <property type="entry name" value="ruvA"/>
    <property type="match status" value="1"/>
</dbReference>
<comment type="domain">
    <text evidence="6">Has three domains with a flexible linker between the domains II and III and assumes an 'L' shape. Domain III is highly mobile and contacts RuvB.</text>
</comment>
<dbReference type="InterPro" id="IPR003583">
    <property type="entry name" value="Hlx-hairpin-Hlx_DNA-bd_motif"/>
</dbReference>
<evidence type="ECO:0000256" key="1">
    <source>
        <dbReference type="ARBA" id="ARBA00022490"/>
    </source>
</evidence>
<dbReference type="SMART" id="SM00278">
    <property type="entry name" value="HhH1"/>
    <property type="match status" value="2"/>
</dbReference>
<name>A0A9D2A7E3_9FIRM</name>
<dbReference type="Gene3D" id="1.10.8.10">
    <property type="entry name" value="DNA helicase RuvA subunit, C-terminal domain"/>
    <property type="match status" value="1"/>
</dbReference>
<dbReference type="GO" id="GO:0005737">
    <property type="term" value="C:cytoplasm"/>
    <property type="evidence" value="ECO:0007669"/>
    <property type="project" value="UniProtKB-SubCell"/>
</dbReference>
<dbReference type="Pfam" id="PF01330">
    <property type="entry name" value="RuvA_N"/>
    <property type="match status" value="1"/>
</dbReference>
<organism evidence="8 9">
    <name type="scientific">Candidatus Borkfalkia avistercoris</name>
    <dbReference type="NCBI Taxonomy" id="2838504"/>
    <lineage>
        <taxon>Bacteria</taxon>
        <taxon>Bacillati</taxon>
        <taxon>Bacillota</taxon>
        <taxon>Clostridia</taxon>
        <taxon>Christensenellales</taxon>
        <taxon>Christensenellaceae</taxon>
        <taxon>Candidatus Borkfalkia</taxon>
    </lineage>
</organism>
<keyword evidence="3 6" id="KW-0238">DNA-binding</keyword>
<dbReference type="Pfam" id="PF07499">
    <property type="entry name" value="RuvA_C"/>
    <property type="match status" value="1"/>
</dbReference>
<comment type="caution">
    <text evidence="8">The sequence shown here is derived from an EMBL/GenBank/DDBJ whole genome shotgun (WGS) entry which is preliminary data.</text>
</comment>
<dbReference type="EMBL" id="DXCL01000005">
    <property type="protein sequence ID" value="HIZ02815.1"/>
    <property type="molecule type" value="Genomic_DNA"/>
</dbReference>
<comment type="function">
    <text evidence="6">The RuvA-RuvB-RuvC complex processes Holliday junction (HJ) DNA during genetic recombination and DNA repair, while the RuvA-RuvB complex plays an important role in the rescue of blocked DNA replication forks via replication fork reversal (RFR). RuvA specifically binds to HJ cruciform DNA, conferring on it an open structure. The RuvB hexamer acts as an ATP-dependent pump, pulling dsDNA into and through the RuvAB complex. HJ branch migration allows RuvC to scan DNA until it finds its consensus sequence, where it cleaves and resolves the cruciform DNA.</text>
</comment>
<evidence type="ECO:0000313" key="8">
    <source>
        <dbReference type="EMBL" id="HIZ02815.1"/>
    </source>
</evidence>
<protein>
    <recommendedName>
        <fullName evidence="6">Holliday junction branch migration complex subunit RuvA</fullName>
    </recommendedName>
</protein>
<dbReference type="GO" id="GO:0006310">
    <property type="term" value="P:DNA recombination"/>
    <property type="evidence" value="ECO:0007669"/>
    <property type="project" value="UniProtKB-UniRule"/>
</dbReference>
<evidence type="ECO:0000259" key="7">
    <source>
        <dbReference type="SMART" id="SM00278"/>
    </source>
</evidence>
<dbReference type="HAMAP" id="MF_00031">
    <property type="entry name" value="DNA_HJ_migration_RuvA"/>
    <property type="match status" value="1"/>
</dbReference>
<dbReference type="Proteomes" id="UP000824132">
    <property type="component" value="Unassembled WGS sequence"/>
</dbReference>
<proteinExistence type="inferred from homology"/>